<evidence type="ECO:0000313" key="3">
    <source>
        <dbReference type="Proteomes" id="UP000646749"/>
    </source>
</evidence>
<evidence type="ECO:0000313" key="2">
    <source>
        <dbReference type="EMBL" id="GIG89545.1"/>
    </source>
</evidence>
<dbReference type="Proteomes" id="UP000646749">
    <property type="component" value="Unassembled WGS sequence"/>
</dbReference>
<protein>
    <submittedName>
        <fullName evidence="2">Uncharacterized protein</fullName>
    </submittedName>
</protein>
<accession>A0ABQ4E4C1</accession>
<reference evidence="2 3" key="1">
    <citation type="submission" date="2021-01" db="EMBL/GenBank/DDBJ databases">
        <title>Whole genome shotgun sequence of Plantactinospora endophytica NBRC 110450.</title>
        <authorList>
            <person name="Komaki H."/>
            <person name="Tamura T."/>
        </authorList>
    </citation>
    <scope>NUCLEOTIDE SEQUENCE [LARGE SCALE GENOMIC DNA]</scope>
    <source>
        <strain evidence="2 3">NBRC 110450</strain>
    </source>
</reference>
<keyword evidence="3" id="KW-1185">Reference proteome</keyword>
<feature type="region of interest" description="Disordered" evidence="1">
    <location>
        <begin position="1"/>
        <end position="101"/>
    </location>
</feature>
<evidence type="ECO:0000256" key="1">
    <source>
        <dbReference type="SAM" id="MobiDB-lite"/>
    </source>
</evidence>
<sequence length="118" mass="12011">MDLHAVTTGRAAYGRPDCRQPRWGAPESRGAPSAFPPSPGTAGCPDQHRPARAGGRASVNPTRAQQAAAAGGTGQAGHPSIRTRDPGIRQSRATARAAAAPIRVPTITTTVAPAVTCQ</sequence>
<dbReference type="EMBL" id="BONW01000021">
    <property type="protein sequence ID" value="GIG89545.1"/>
    <property type="molecule type" value="Genomic_DNA"/>
</dbReference>
<feature type="compositionally biased region" description="Low complexity" evidence="1">
    <location>
        <begin position="92"/>
        <end position="101"/>
    </location>
</feature>
<organism evidence="2 3">
    <name type="scientific">Plantactinospora endophytica</name>
    <dbReference type="NCBI Taxonomy" id="673535"/>
    <lineage>
        <taxon>Bacteria</taxon>
        <taxon>Bacillati</taxon>
        <taxon>Actinomycetota</taxon>
        <taxon>Actinomycetes</taxon>
        <taxon>Micromonosporales</taxon>
        <taxon>Micromonosporaceae</taxon>
        <taxon>Plantactinospora</taxon>
    </lineage>
</organism>
<proteinExistence type="predicted"/>
<name>A0ABQ4E4C1_9ACTN</name>
<gene>
    <name evidence="2" type="ORF">Pen02_44810</name>
</gene>
<comment type="caution">
    <text evidence="2">The sequence shown here is derived from an EMBL/GenBank/DDBJ whole genome shotgun (WGS) entry which is preliminary data.</text>
</comment>